<dbReference type="GeneID" id="54363336"/>
<reference evidence="2" key="2">
    <citation type="submission" date="2020-04" db="EMBL/GenBank/DDBJ databases">
        <authorList>
            <consortium name="NCBI Genome Project"/>
        </authorList>
    </citation>
    <scope>NUCLEOTIDE SEQUENCE</scope>
    <source>
        <strain evidence="2">CBS 342.82</strain>
    </source>
</reference>
<gene>
    <name evidence="2" type="ORF">K489DRAFT_383175</name>
</gene>
<reference evidence="2" key="3">
    <citation type="submission" date="2025-08" db="UniProtKB">
        <authorList>
            <consortium name="RefSeq"/>
        </authorList>
    </citation>
    <scope>IDENTIFICATION</scope>
    <source>
        <strain evidence="2">CBS 342.82</strain>
    </source>
</reference>
<keyword evidence="1" id="KW-1185">Reference proteome</keyword>
<dbReference type="AlphaFoldDB" id="A0A6J3LXH6"/>
<name>A0A6J3LXH6_9PEZI</name>
<proteinExistence type="predicted"/>
<evidence type="ECO:0000313" key="2">
    <source>
        <dbReference type="RefSeq" id="XP_033457409.1"/>
    </source>
</evidence>
<sequence length="99" mass="11138">MHSNPFMRSRPKPLTVICQSLMLSLHPAVYSDCEMAMMNKGKCASMCRWYSSRRQRPPSLVADCRSVGWHVMDSAMSVPFSQSLLSPVVFSNSCYVSTI</sequence>
<protein>
    <submittedName>
        <fullName evidence="2">Uncharacterized protein</fullName>
    </submittedName>
</protein>
<organism evidence="2">
    <name type="scientific">Dissoconium aciculare CBS 342.82</name>
    <dbReference type="NCBI Taxonomy" id="1314786"/>
    <lineage>
        <taxon>Eukaryota</taxon>
        <taxon>Fungi</taxon>
        <taxon>Dikarya</taxon>
        <taxon>Ascomycota</taxon>
        <taxon>Pezizomycotina</taxon>
        <taxon>Dothideomycetes</taxon>
        <taxon>Dothideomycetidae</taxon>
        <taxon>Mycosphaerellales</taxon>
        <taxon>Dissoconiaceae</taxon>
        <taxon>Dissoconium</taxon>
    </lineage>
</organism>
<reference evidence="2" key="1">
    <citation type="submission" date="2020-01" db="EMBL/GenBank/DDBJ databases">
        <authorList>
            <consortium name="DOE Joint Genome Institute"/>
            <person name="Haridas S."/>
            <person name="Albert R."/>
            <person name="Binder M."/>
            <person name="Bloem J."/>
            <person name="Labutti K."/>
            <person name="Salamov A."/>
            <person name="Andreopoulos B."/>
            <person name="Baker S.E."/>
            <person name="Barry K."/>
            <person name="Bills G."/>
            <person name="Bluhm B.H."/>
            <person name="Cannon C."/>
            <person name="Castanera R."/>
            <person name="Culley D.E."/>
            <person name="Daum C."/>
            <person name="Ezra D."/>
            <person name="Gonzalez J.B."/>
            <person name="Henrissat B."/>
            <person name="Kuo A."/>
            <person name="Liang C."/>
            <person name="Lipzen A."/>
            <person name="Lutzoni F."/>
            <person name="Magnuson J."/>
            <person name="Mondo S."/>
            <person name="Nolan M."/>
            <person name="Ohm R."/>
            <person name="Pangilinan J."/>
            <person name="Park H.-J."/>
            <person name="Ramirez L."/>
            <person name="Alfaro M."/>
            <person name="Sun H."/>
            <person name="Tritt A."/>
            <person name="Yoshinaga Y."/>
            <person name="Zwiers L.-H."/>
            <person name="Turgeon B.G."/>
            <person name="Goodwin S.B."/>
            <person name="Spatafora J.W."/>
            <person name="Crous P.W."/>
            <person name="Grigoriev I.V."/>
        </authorList>
    </citation>
    <scope>NUCLEOTIDE SEQUENCE</scope>
    <source>
        <strain evidence="2">CBS 342.82</strain>
    </source>
</reference>
<evidence type="ECO:0000313" key="1">
    <source>
        <dbReference type="Proteomes" id="UP000504637"/>
    </source>
</evidence>
<accession>A0A6J3LXH6</accession>
<dbReference type="RefSeq" id="XP_033457409.1">
    <property type="nucleotide sequence ID" value="XM_033605536.1"/>
</dbReference>
<dbReference type="Proteomes" id="UP000504637">
    <property type="component" value="Unplaced"/>
</dbReference>